<dbReference type="InterPro" id="IPR036291">
    <property type="entry name" value="NAD(P)-bd_dom_sf"/>
</dbReference>
<gene>
    <name evidence="2" type="ORF">KI688_010195</name>
</gene>
<reference evidence="2" key="1">
    <citation type="submission" date="2021-06" db="EMBL/GenBank/DDBJ databases">
        <title>Genome Sequence of Mortierella hyaline Strain SCG-10, a Cold-Adapted, Nitrate-Reducing Fungus Isolated from Soil in Minnesota, USA.</title>
        <authorList>
            <person name="Aldossari N."/>
        </authorList>
    </citation>
    <scope>NUCLEOTIDE SEQUENCE</scope>
    <source>
        <strain evidence="2">SCG-10</strain>
    </source>
</reference>
<dbReference type="Proteomes" id="UP000707451">
    <property type="component" value="Unassembled WGS sequence"/>
</dbReference>
<dbReference type="Gene3D" id="3.40.50.720">
    <property type="entry name" value="NAD(P)-binding Rossmann-like Domain"/>
    <property type="match status" value="1"/>
</dbReference>
<dbReference type="SUPFAM" id="SSF51735">
    <property type="entry name" value="NAD(P)-binding Rossmann-fold domains"/>
    <property type="match status" value="1"/>
</dbReference>
<feature type="compositionally biased region" description="Polar residues" evidence="1">
    <location>
        <begin position="17"/>
        <end position="34"/>
    </location>
</feature>
<accession>A0A9P8BVL9</accession>
<dbReference type="GO" id="GO:0016628">
    <property type="term" value="F:oxidoreductase activity, acting on the CH-CH group of donors, NAD or NADP as acceptor"/>
    <property type="evidence" value="ECO:0007669"/>
    <property type="project" value="InterPro"/>
</dbReference>
<comment type="caution">
    <text evidence="2">The sequence shown here is derived from an EMBL/GenBank/DDBJ whole genome shotgun (WGS) entry which is preliminary data.</text>
</comment>
<dbReference type="EMBL" id="JAHRHY010000005">
    <property type="protein sequence ID" value="KAG9069296.1"/>
    <property type="molecule type" value="Genomic_DNA"/>
</dbReference>
<name>A0A9P8BVL9_9FUNG</name>
<dbReference type="PANTHER" id="PTHR43205">
    <property type="entry name" value="PROSTAGLANDIN REDUCTASE"/>
    <property type="match status" value="1"/>
</dbReference>
<dbReference type="PANTHER" id="PTHR43205:SF7">
    <property type="entry name" value="PROSTAGLANDIN REDUCTASE 1"/>
    <property type="match status" value="1"/>
</dbReference>
<dbReference type="OrthoDB" id="809632at2759"/>
<keyword evidence="3" id="KW-1185">Reference proteome</keyword>
<feature type="region of interest" description="Disordered" evidence="1">
    <location>
        <begin position="1"/>
        <end position="43"/>
    </location>
</feature>
<organism evidence="2 3">
    <name type="scientific">Linnemannia hyalina</name>
    <dbReference type="NCBI Taxonomy" id="64524"/>
    <lineage>
        <taxon>Eukaryota</taxon>
        <taxon>Fungi</taxon>
        <taxon>Fungi incertae sedis</taxon>
        <taxon>Mucoromycota</taxon>
        <taxon>Mortierellomycotina</taxon>
        <taxon>Mortierellomycetes</taxon>
        <taxon>Mortierellales</taxon>
        <taxon>Mortierellaceae</taxon>
        <taxon>Linnemannia</taxon>
    </lineage>
</organism>
<dbReference type="AlphaFoldDB" id="A0A9P8BVL9"/>
<protein>
    <submittedName>
        <fullName evidence="2">Uncharacterized protein</fullName>
    </submittedName>
</protein>
<evidence type="ECO:0000313" key="2">
    <source>
        <dbReference type="EMBL" id="KAG9069296.1"/>
    </source>
</evidence>
<dbReference type="Gene3D" id="3.90.180.10">
    <property type="entry name" value="Medium-chain alcohol dehydrogenases, catalytic domain"/>
    <property type="match status" value="1"/>
</dbReference>
<sequence>MFSEEEWIESKADTLAPSENPSTATEWVRSSSPRAQSTQSAPSSLASSHSKVLLSWYMGALCMTGLTTYGSSKLYGTLKQGETIFLSAAMGAMGHLVGQMVKRQGLRIVGSAGSDEEGQDAPREIQVRCRLNYKSGNPIIESFREACSEGLTSTMTMLEANTARLH</sequence>
<dbReference type="InterPro" id="IPR045010">
    <property type="entry name" value="MDR_fam"/>
</dbReference>
<proteinExistence type="predicted"/>
<evidence type="ECO:0000313" key="3">
    <source>
        <dbReference type="Proteomes" id="UP000707451"/>
    </source>
</evidence>
<evidence type="ECO:0000256" key="1">
    <source>
        <dbReference type="SAM" id="MobiDB-lite"/>
    </source>
</evidence>